<organism evidence="2 3">
    <name type="scientific">Marchantia polymorpha</name>
    <name type="common">Common liverwort</name>
    <name type="synonym">Marchantia aquatica</name>
    <dbReference type="NCBI Taxonomy" id="3197"/>
    <lineage>
        <taxon>Eukaryota</taxon>
        <taxon>Viridiplantae</taxon>
        <taxon>Streptophyta</taxon>
        <taxon>Embryophyta</taxon>
        <taxon>Marchantiophyta</taxon>
        <taxon>Marchantiopsida</taxon>
        <taxon>Marchantiidae</taxon>
        <taxon>Marchantiales</taxon>
        <taxon>Marchantiaceae</taxon>
        <taxon>Marchantia</taxon>
    </lineage>
</organism>
<name>A0A2R6XFB5_MARPO</name>
<protein>
    <submittedName>
        <fullName evidence="2">Uncharacterized protein</fullName>
    </submittedName>
</protein>
<dbReference type="Gramene" id="Mp1g14020.1">
    <property type="protein sequence ID" value="Mp1g14020.1.cds1"/>
    <property type="gene ID" value="Mp1g14020"/>
</dbReference>
<keyword evidence="1" id="KW-0472">Membrane</keyword>
<feature type="transmembrane region" description="Helical" evidence="1">
    <location>
        <begin position="88"/>
        <end position="111"/>
    </location>
</feature>
<evidence type="ECO:0000256" key="1">
    <source>
        <dbReference type="SAM" id="Phobius"/>
    </source>
</evidence>
<keyword evidence="3" id="KW-1185">Reference proteome</keyword>
<keyword evidence="1" id="KW-1133">Transmembrane helix</keyword>
<reference evidence="3" key="1">
    <citation type="journal article" date="2017" name="Cell">
        <title>Insights into land plant evolution garnered from the Marchantia polymorpha genome.</title>
        <authorList>
            <person name="Bowman J.L."/>
            <person name="Kohchi T."/>
            <person name="Yamato K.T."/>
            <person name="Jenkins J."/>
            <person name="Shu S."/>
            <person name="Ishizaki K."/>
            <person name="Yamaoka S."/>
            <person name="Nishihama R."/>
            <person name="Nakamura Y."/>
            <person name="Berger F."/>
            <person name="Adam C."/>
            <person name="Aki S.S."/>
            <person name="Althoff F."/>
            <person name="Araki T."/>
            <person name="Arteaga-Vazquez M.A."/>
            <person name="Balasubrmanian S."/>
            <person name="Barry K."/>
            <person name="Bauer D."/>
            <person name="Boehm C.R."/>
            <person name="Briginshaw L."/>
            <person name="Caballero-Perez J."/>
            <person name="Catarino B."/>
            <person name="Chen F."/>
            <person name="Chiyoda S."/>
            <person name="Chovatia M."/>
            <person name="Davies K.M."/>
            <person name="Delmans M."/>
            <person name="Demura T."/>
            <person name="Dierschke T."/>
            <person name="Dolan L."/>
            <person name="Dorantes-Acosta A.E."/>
            <person name="Eklund D.M."/>
            <person name="Florent S.N."/>
            <person name="Flores-Sandoval E."/>
            <person name="Fujiyama A."/>
            <person name="Fukuzawa H."/>
            <person name="Galik B."/>
            <person name="Grimanelli D."/>
            <person name="Grimwood J."/>
            <person name="Grossniklaus U."/>
            <person name="Hamada T."/>
            <person name="Haseloff J."/>
            <person name="Hetherington A.J."/>
            <person name="Higo A."/>
            <person name="Hirakawa Y."/>
            <person name="Hundley H.N."/>
            <person name="Ikeda Y."/>
            <person name="Inoue K."/>
            <person name="Inoue S.I."/>
            <person name="Ishida S."/>
            <person name="Jia Q."/>
            <person name="Kakita M."/>
            <person name="Kanazawa T."/>
            <person name="Kawai Y."/>
            <person name="Kawashima T."/>
            <person name="Kennedy M."/>
            <person name="Kinose K."/>
            <person name="Kinoshita T."/>
            <person name="Kohara Y."/>
            <person name="Koide E."/>
            <person name="Komatsu K."/>
            <person name="Kopischke S."/>
            <person name="Kubo M."/>
            <person name="Kyozuka J."/>
            <person name="Lagercrantz U."/>
            <person name="Lin S.S."/>
            <person name="Lindquist E."/>
            <person name="Lipzen A.M."/>
            <person name="Lu C.W."/>
            <person name="De Luna E."/>
            <person name="Martienssen R.A."/>
            <person name="Minamino N."/>
            <person name="Mizutani M."/>
            <person name="Mizutani M."/>
            <person name="Mochizuki N."/>
            <person name="Monte I."/>
            <person name="Mosher R."/>
            <person name="Nagasaki H."/>
            <person name="Nakagami H."/>
            <person name="Naramoto S."/>
            <person name="Nishitani K."/>
            <person name="Ohtani M."/>
            <person name="Okamoto T."/>
            <person name="Okumura M."/>
            <person name="Phillips J."/>
            <person name="Pollak B."/>
            <person name="Reinders A."/>
            <person name="Rovekamp M."/>
            <person name="Sano R."/>
            <person name="Sawa S."/>
            <person name="Schmid M.W."/>
            <person name="Shirakawa M."/>
            <person name="Solano R."/>
            <person name="Spunde A."/>
            <person name="Suetsugu N."/>
            <person name="Sugano S."/>
            <person name="Sugiyama A."/>
            <person name="Sun R."/>
            <person name="Suzuki Y."/>
            <person name="Takenaka M."/>
            <person name="Takezawa D."/>
            <person name="Tomogane H."/>
            <person name="Tsuzuki M."/>
            <person name="Ueda T."/>
            <person name="Umeda M."/>
            <person name="Ward J.M."/>
            <person name="Watanabe Y."/>
            <person name="Yazaki K."/>
            <person name="Yokoyama R."/>
            <person name="Yoshitake Y."/>
            <person name="Yotsui I."/>
            <person name="Zachgo S."/>
            <person name="Schmutz J."/>
        </authorList>
    </citation>
    <scope>NUCLEOTIDE SEQUENCE [LARGE SCALE GENOMIC DNA]</scope>
    <source>
        <strain evidence="3">Tak-1</strain>
    </source>
</reference>
<accession>A0A2R6XFB5</accession>
<gene>
    <name evidence="2" type="ORF">MARPO_0019s0172</name>
</gene>
<keyword evidence="1" id="KW-0812">Transmembrane</keyword>
<dbReference type="EMBL" id="KZ772691">
    <property type="protein sequence ID" value="PTQ44769.1"/>
    <property type="molecule type" value="Genomic_DNA"/>
</dbReference>
<evidence type="ECO:0000313" key="2">
    <source>
        <dbReference type="EMBL" id="PTQ44769.1"/>
    </source>
</evidence>
<sequence length="166" mass="18290">MPAARVLSVICVNRSIAVRLSGRLSLDGNSFIINPVRRGLLWSVVLDWSIPHSMDGHRTDGTDTPPTSDESDLSQSVLRSLDSCGLRWSIAGLPPAGISLVCIAWGSFFAFRWERSSSARKPCWWAEAGPFLTTVPEQDGLTCQRTLEPSFALRVRDSGSFPEWGR</sequence>
<dbReference type="AlphaFoldDB" id="A0A2R6XFB5"/>
<evidence type="ECO:0000313" key="3">
    <source>
        <dbReference type="Proteomes" id="UP000244005"/>
    </source>
</evidence>
<dbReference type="Proteomes" id="UP000244005">
    <property type="component" value="Unassembled WGS sequence"/>
</dbReference>
<proteinExistence type="predicted"/>